<dbReference type="InterPro" id="IPR022122">
    <property type="entry name" value="DUF3657"/>
</dbReference>
<sequence length="1024" mass="114701">MGELQCTLEFSTELHKFINVDLFQRGFYQVRSALKTSTKLPVKVEVNLPKNSSCTLVFPACIVNGTAVSKTFQILYKNEEIILDDIIIFKVHTLIEGHRVRESLLKADFQLIVELWFTDQSFGPDQHNSIHCVSTRTLLLHFDPARGLHHHVPLLFDYFHLCAVTITIHASIIAICQPYLSLQKPSKQSFLTGSPRLSNKKPHSSMETVFFGPQVGRSVPSAARLYRAHLVHWELCNILLSAHNCLCRKLLEYMTLLPPWQQSKLDSVENSSNLENLSDFAKECHKHVKSGLVPSKQQLFGPYEGMDTEDEFLMKANSDIAQICGAIIILWQKFLETVLGKEKIRQHLSRQRHFQRVKRFSEAFFIVERTRDSVLSPCDSSIEAYQEVSECLRKSAYLNLLPPLEVECIEFDGDLNSLPIVYEEHYQETARRGSGNSHSSQSDSNVSLTDVNFLVEESTDDNVEGSRRTSQGSLGQKYRSPDISATPTSPSAYSWCPESISSSSLKSSCLTSKKVSLKDKIFHNFKGDVENEYEEYVPSGPFSRVNQKIAVRSKLKLKSRTVNFLRQLKKPQFGQSSSTVVLLGVKKLDSCHSVACGIAKSSRIPFALEKGIRHSQSTLSVMSTIYTEGSSTILNSESMPDLTSGYVPPPPPPLVMPKTQVLNGNLENKSLSSELSREHLDKPPSSPSYLVPERICSKSSSPSHFIKTNKFTYNDTELANKYTVMKKINEKIVENGVNASNSLKVPSRREVSNVHLIDKMQPYKHSELIVSNQPMKFEDKSLFNNAEKKKGSKYEPPPPLSIISNYSNNLGGDAKTISNVCDICPPSPPVQFKDPPIDNNQYVPSSKAEKVSKTKKKKHQIEINTKTNSSWSNDSCLTSIICQGTLFFPKPPAQFGDDVVETSEETGQNQKKNSNTLIKVKESCSNSKENDSSEDIIEAEDTNAKTLQNNNPFFDSKCTIFEMLNDLSETSESYLSPFTSDAITVAPLSTGERQRSYSLNAENSSGEETPSIRRASVIGTEMIR</sequence>
<accession>A0A8X6I600</accession>
<organism evidence="2 3">
    <name type="scientific">Trichonephila inaurata madagascariensis</name>
    <dbReference type="NCBI Taxonomy" id="2747483"/>
    <lineage>
        <taxon>Eukaryota</taxon>
        <taxon>Metazoa</taxon>
        <taxon>Ecdysozoa</taxon>
        <taxon>Arthropoda</taxon>
        <taxon>Chelicerata</taxon>
        <taxon>Arachnida</taxon>
        <taxon>Araneae</taxon>
        <taxon>Araneomorphae</taxon>
        <taxon>Entelegynae</taxon>
        <taxon>Araneoidea</taxon>
        <taxon>Nephilidae</taxon>
        <taxon>Trichonephila</taxon>
        <taxon>Trichonephila inaurata</taxon>
    </lineage>
</organism>
<keyword evidence="3" id="KW-1185">Reference proteome</keyword>
<protein>
    <submittedName>
        <fullName evidence="2">Protein FAM135A</fullName>
    </submittedName>
</protein>
<reference evidence="2" key="1">
    <citation type="submission" date="2020-08" db="EMBL/GenBank/DDBJ databases">
        <title>Multicomponent nature underlies the extraordinary mechanical properties of spider dragline silk.</title>
        <authorList>
            <person name="Kono N."/>
            <person name="Nakamura H."/>
            <person name="Mori M."/>
            <person name="Yoshida Y."/>
            <person name="Ohtoshi R."/>
            <person name="Malay A.D."/>
            <person name="Moran D.A.P."/>
            <person name="Tomita M."/>
            <person name="Numata K."/>
            <person name="Arakawa K."/>
        </authorList>
    </citation>
    <scope>NUCLEOTIDE SEQUENCE</scope>
</reference>
<evidence type="ECO:0000313" key="3">
    <source>
        <dbReference type="Proteomes" id="UP000886998"/>
    </source>
</evidence>
<feature type="compositionally biased region" description="Polar residues" evidence="1">
    <location>
        <begin position="483"/>
        <end position="492"/>
    </location>
</feature>
<evidence type="ECO:0000313" key="2">
    <source>
        <dbReference type="EMBL" id="GFS31686.1"/>
    </source>
</evidence>
<dbReference type="EMBL" id="BMAV01024262">
    <property type="protein sequence ID" value="GFS31686.1"/>
    <property type="molecule type" value="Genomic_DNA"/>
</dbReference>
<dbReference type="InterPro" id="IPR044294">
    <property type="entry name" value="Lipase-like"/>
</dbReference>
<comment type="caution">
    <text evidence="2">The sequence shown here is derived from an EMBL/GenBank/DDBJ whole genome shotgun (WGS) entry which is preliminary data.</text>
</comment>
<feature type="region of interest" description="Disordered" evidence="1">
    <location>
        <begin position="459"/>
        <end position="503"/>
    </location>
</feature>
<dbReference type="OrthoDB" id="273452at2759"/>
<dbReference type="PANTHER" id="PTHR12482:SF5">
    <property type="entry name" value="DUF676 DOMAIN-CONTAINING PROTEIN"/>
    <property type="match status" value="1"/>
</dbReference>
<dbReference type="PANTHER" id="PTHR12482">
    <property type="entry name" value="LIPASE ROG1-RELATED-RELATED"/>
    <property type="match status" value="1"/>
</dbReference>
<proteinExistence type="predicted"/>
<gene>
    <name evidence="2" type="primary">FAM135A</name>
    <name evidence="2" type="ORF">TNIN_449771</name>
</gene>
<dbReference type="AlphaFoldDB" id="A0A8X6I600"/>
<name>A0A8X6I600_9ARAC</name>
<dbReference type="Pfam" id="PF12394">
    <property type="entry name" value="DUF3657"/>
    <property type="match status" value="1"/>
</dbReference>
<dbReference type="Proteomes" id="UP000886998">
    <property type="component" value="Unassembled WGS sequence"/>
</dbReference>
<evidence type="ECO:0000256" key="1">
    <source>
        <dbReference type="SAM" id="MobiDB-lite"/>
    </source>
</evidence>